<sequence length="59" mass="6524">MKMTDVKKKATSVGIKSGKMKKTDLIRAIQLKEGNPTCFQTGITPCDQSTCCWRADCVQ</sequence>
<dbReference type="EMBL" id="JACNJZ010000187">
    <property type="protein sequence ID" value="MBC8318784.1"/>
    <property type="molecule type" value="Genomic_DNA"/>
</dbReference>
<reference evidence="1 2" key="1">
    <citation type="submission" date="2020-08" db="EMBL/GenBank/DDBJ databases">
        <title>Bridging the membrane lipid divide: bacteria of the FCB group superphylum have the potential to synthesize archaeal ether lipids.</title>
        <authorList>
            <person name="Villanueva L."/>
            <person name="Von Meijenfeldt F.A.B."/>
            <person name="Westbye A.B."/>
            <person name="Yadav S."/>
            <person name="Hopmans E.C."/>
            <person name="Dutilh B.E."/>
            <person name="Sinninghe Damste J.S."/>
        </authorList>
    </citation>
    <scope>NUCLEOTIDE SEQUENCE [LARGE SCALE GENOMIC DNA]</scope>
    <source>
        <strain evidence="1">NIOZ-UU47</strain>
    </source>
</reference>
<dbReference type="AlphaFoldDB" id="A0A8J6TD35"/>
<organism evidence="1 2">
    <name type="scientific">Candidatus Desulfobia pelagia</name>
    <dbReference type="NCBI Taxonomy" id="2841692"/>
    <lineage>
        <taxon>Bacteria</taxon>
        <taxon>Pseudomonadati</taxon>
        <taxon>Thermodesulfobacteriota</taxon>
        <taxon>Desulfobulbia</taxon>
        <taxon>Desulfobulbales</taxon>
        <taxon>Desulfobulbaceae</taxon>
        <taxon>Candidatus Desulfobia</taxon>
    </lineage>
</organism>
<evidence type="ECO:0000313" key="1">
    <source>
        <dbReference type="EMBL" id="MBC8318784.1"/>
    </source>
</evidence>
<name>A0A8J6TD35_9BACT</name>
<evidence type="ECO:0000313" key="2">
    <source>
        <dbReference type="Proteomes" id="UP000614424"/>
    </source>
</evidence>
<protein>
    <submittedName>
        <fullName evidence="1">SAP domain-containing protein</fullName>
    </submittedName>
</protein>
<gene>
    <name evidence="1" type="ORF">H8E41_12840</name>
</gene>
<accession>A0A8J6TD35</accession>
<dbReference type="Proteomes" id="UP000614424">
    <property type="component" value="Unassembled WGS sequence"/>
</dbReference>
<proteinExistence type="predicted"/>
<comment type="caution">
    <text evidence="1">The sequence shown here is derived from an EMBL/GenBank/DDBJ whole genome shotgun (WGS) entry which is preliminary data.</text>
</comment>